<evidence type="ECO:0000313" key="4">
    <source>
        <dbReference type="Proteomes" id="UP000242715"/>
    </source>
</evidence>
<reference evidence="4" key="1">
    <citation type="journal article" date="2017" name="Front. Plant Sci.">
        <title>Climate Clever Clovers: New Paradigm to Reduce the Environmental Footprint of Ruminants by Breeding Low Methanogenic Forages Utilizing Haplotype Variation.</title>
        <authorList>
            <person name="Kaur P."/>
            <person name="Appels R."/>
            <person name="Bayer P.E."/>
            <person name="Keeble-Gagnere G."/>
            <person name="Wang J."/>
            <person name="Hirakawa H."/>
            <person name="Shirasawa K."/>
            <person name="Vercoe P."/>
            <person name="Stefanova K."/>
            <person name="Durmic Z."/>
            <person name="Nichols P."/>
            <person name="Revell C."/>
            <person name="Isobe S.N."/>
            <person name="Edwards D."/>
            <person name="Erskine W."/>
        </authorList>
    </citation>
    <scope>NUCLEOTIDE SEQUENCE [LARGE SCALE GENOMIC DNA]</scope>
    <source>
        <strain evidence="4">cv. Daliak</strain>
    </source>
</reference>
<accession>A0A2Z6NSA9</accession>
<gene>
    <name evidence="3" type="ORF">TSUD_186430</name>
</gene>
<dbReference type="GO" id="GO:0010073">
    <property type="term" value="P:meristem maintenance"/>
    <property type="evidence" value="ECO:0007669"/>
    <property type="project" value="InterPro"/>
</dbReference>
<dbReference type="EMBL" id="DF974273">
    <property type="protein sequence ID" value="GAU47001.1"/>
    <property type="molecule type" value="Genomic_DNA"/>
</dbReference>
<protein>
    <recommendedName>
        <fullName evidence="2">Aminotransferase-like plant mobile domain-containing protein</fullName>
    </recommendedName>
</protein>
<feature type="compositionally biased region" description="Acidic residues" evidence="1">
    <location>
        <begin position="51"/>
        <end position="94"/>
    </location>
</feature>
<feature type="domain" description="Aminotransferase-like plant mobile" evidence="2">
    <location>
        <begin position="157"/>
        <end position="345"/>
    </location>
</feature>
<dbReference type="Pfam" id="PF10536">
    <property type="entry name" value="PMD"/>
    <property type="match status" value="1"/>
</dbReference>
<dbReference type="InterPro" id="IPR019557">
    <property type="entry name" value="AminoTfrase-like_pln_mobile"/>
</dbReference>
<evidence type="ECO:0000256" key="1">
    <source>
        <dbReference type="SAM" id="MobiDB-lite"/>
    </source>
</evidence>
<organism evidence="3 4">
    <name type="scientific">Trifolium subterraneum</name>
    <name type="common">Subterranean clover</name>
    <dbReference type="NCBI Taxonomy" id="3900"/>
    <lineage>
        <taxon>Eukaryota</taxon>
        <taxon>Viridiplantae</taxon>
        <taxon>Streptophyta</taxon>
        <taxon>Embryophyta</taxon>
        <taxon>Tracheophyta</taxon>
        <taxon>Spermatophyta</taxon>
        <taxon>Magnoliopsida</taxon>
        <taxon>eudicotyledons</taxon>
        <taxon>Gunneridae</taxon>
        <taxon>Pentapetalae</taxon>
        <taxon>rosids</taxon>
        <taxon>fabids</taxon>
        <taxon>Fabales</taxon>
        <taxon>Fabaceae</taxon>
        <taxon>Papilionoideae</taxon>
        <taxon>50 kb inversion clade</taxon>
        <taxon>NPAAA clade</taxon>
        <taxon>Hologalegina</taxon>
        <taxon>IRL clade</taxon>
        <taxon>Trifolieae</taxon>
        <taxon>Trifolium</taxon>
    </lineage>
</organism>
<keyword evidence="4" id="KW-1185">Reference proteome</keyword>
<sequence length="494" mass="56548">MADEVGRTRGGRESRAHGSARRELVNVYKIPNRAKGKKVVVAGSSQAQEEERQDEIEEQTEVTEPGLEEQQLEEDLSDFFDFGDEEEDGEEDQQVEAQAEPKPQPPQRKKKTRTTQGRNPPRAGEAKVSSYPGGPTDLSLLPGFGKHEEEEVVQNYRDCTIQAFLLYLIGGTIFTNKSMQYVDVIFLTYLQDLSLVNTWNWGASGLAYLYHYLEKATKPRCGNHGGYNYMFQAWIYEHYKRFGGGGASEKYRHRDPICAKYLPLKGYKYPDEHRTTLDRMEVDEVTFRPYEDHRHIRPFEDICWYSGWIMCGSAMICPYLPERVLRQFGHVQSIPRHPDESAKAGLNRFTIGETFANYMVDNYVTEEMRGPRAQNGFETVPGYIAWFYRVLHPKSWAPIEGNPARPANLEVLIEEDNAADKQDVFKICRTVIEEVNGKLDGELTLKEAREVLKKVVRDLEPVATYSLPVKRKRDSSEGSKKKKKKKSGEDGPSH</sequence>
<evidence type="ECO:0000259" key="2">
    <source>
        <dbReference type="Pfam" id="PF10536"/>
    </source>
</evidence>
<dbReference type="AlphaFoldDB" id="A0A2Z6NSA9"/>
<dbReference type="PANTHER" id="PTHR46033">
    <property type="entry name" value="PROTEIN MAIN-LIKE 2"/>
    <property type="match status" value="1"/>
</dbReference>
<evidence type="ECO:0000313" key="3">
    <source>
        <dbReference type="EMBL" id="GAU47001.1"/>
    </source>
</evidence>
<feature type="region of interest" description="Disordered" evidence="1">
    <location>
        <begin position="467"/>
        <end position="494"/>
    </location>
</feature>
<feature type="compositionally biased region" description="Basic and acidic residues" evidence="1">
    <location>
        <begin position="1"/>
        <end position="24"/>
    </location>
</feature>
<proteinExistence type="predicted"/>
<dbReference type="InterPro" id="IPR044824">
    <property type="entry name" value="MAIN-like"/>
</dbReference>
<dbReference type="PANTHER" id="PTHR46033:SF8">
    <property type="entry name" value="PROTEIN MAINTENANCE OF MERISTEMS-LIKE"/>
    <property type="match status" value="1"/>
</dbReference>
<dbReference type="Proteomes" id="UP000242715">
    <property type="component" value="Unassembled WGS sequence"/>
</dbReference>
<name>A0A2Z6NSA9_TRISU</name>
<feature type="region of interest" description="Disordered" evidence="1">
    <location>
        <begin position="1"/>
        <end position="135"/>
    </location>
</feature>
<dbReference type="OrthoDB" id="1425088at2759"/>